<dbReference type="PANTHER" id="PTHR33908">
    <property type="entry name" value="MANNOSYLTRANSFERASE YKCB-RELATED"/>
    <property type="match status" value="1"/>
</dbReference>
<evidence type="ECO:0000313" key="10">
    <source>
        <dbReference type="EMBL" id="RDV26860.1"/>
    </source>
</evidence>
<feature type="transmembrane region" description="Helical" evidence="8">
    <location>
        <begin position="81"/>
        <end position="100"/>
    </location>
</feature>
<keyword evidence="4 10" id="KW-0808">Transferase</keyword>
<dbReference type="InterPro" id="IPR038731">
    <property type="entry name" value="RgtA/B/C-like"/>
</dbReference>
<evidence type="ECO:0000256" key="7">
    <source>
        <dbReference type="ARBA" id="ARBA00023136"/>
    </source>
</evidence>
<protein>
    <submittedName>
        <fullName evidence="10">Glycosyltransferase family 39 protein</fullName>
    </submittedName>
</protein>
<evidence type="ECO:0000256" key="1">
    <source>
        <dbReference type="ARBA" id="ARBA00004651"/>
    </source>
</evidence>
<feature type="transmembrane region" description="Helical" evidence="8">
    <location>
        <begin position="6"/>
        <end position="26"/>
    </location>
</feature>
<dbReference type="OrthoDB" id="9775035at2"/>
<keyword evidence="3" id="KW-0328">Glycosyltransferase</keyword>
<evidence type="ECO:0000256" key="2">
    <source>
        <dbReference type="ARBA" id="ARBA00022475"/>
    </source>
</evidence>
<feature type="transmembrane region" description="Helical" evidence="8">
    <location>
        <begin position="351"/>
        <end position="373"/>
    </location>
</feature>
<feature type="transmembrane region" description="Helical" evidence="8">
    <location>
        <begin position="418"/>
        <end position="440"/>
    </location>
</feature>
<comment type="caution">
    <text evidence="10">The sequence shown here is derived from an EMBL/GenBank/DDBJ whole genome shotgun (WGS) entry which is preliminary data.</text>
</comment>
<comment type="subcellular location">
    <subcellularLocation>
        <location evidence="1">Cell membrane</location>
        <topology evidence="1">Multi-pass membrane protein</topology>
    </subcellularLocation>
</comment>
<feature type="transmembrane region" description="Helical" evidence="8">
    <location>
        <begin position="297"/>
        <end position="315"/>
    </location>
</feature>
<feature type="transmembrane region" description="Helical" evidence="8">
    <location>
        <begin position="207"/>
        <end position="229"/>
    </location>
</feature>
<keyword evidence="7 8" id="KW-0472">Membrane</keyword>
<sequence length="581" mass="64688">MSVHSRALFFALFGIAAVLIFAGLGIRGPWPPDEPRFAQVAAEMVNSGKWLFPTRGGEYYPDKPPVFMWAIAILYKLTGNLHLAVLLPSALCSLLTWWVTYRLSRLLWGGAVAVIAAAVLLLMPQFLIQAKFAQIDAMVSCWIMLGVYGFMYHFFIRSSWRHYYFAWAMMGLGVITKGVGFLPLFLLIPTGFFAFRGKLPGRWQWRAALGPGVMLAVIALWLVPMYWAVEHSNDPLLHTYRNNILFKQTGERYANAWHHIEPWYYYILKVIPVFWLPALLVFFSVRKLDWRRLFHQPAAVSLLAWGVLVVAFFSISPGKRGVYLLPAVPAMAMAAGVLLSTSGITPRFRAMVLGVCVLPGLMASLVGLLALNHPAELVTKVQDYQGNMATLDALGWLCLAVGGLVLLIVWFGRKANPLVTLLAMVMAVILPVCTFGYALLQPFRTPVNVLQAAAERVSEQADIAIIDFRSQYLLYADRPLVHFGFHTSSEQAQQLAWLWISAEPERWLMAPESAALPCFDLHKGIYLGVAHRQSWYLYSAASALPSCASAPAKGNIYSAGQKSRGINVSLRLPVHSLSQES</sequence>
<dbReference type="Proteomes" id="UP000256561">
    <property type="component" value="Unassembled WGS sequence"/>
</dbReference>
<gene>
    <name evidence="10" type="ORF">DXV75_07185</name>
</gene>
<feature type="domain" description="Glycosyltransferase RgtA/B/C/D-like" evidence="9">
    <location>
        <begin position="62"/>
        <end position="220"/>
    </location>
</feature>
<evidence type="ECO:0000256" key="5">
    <source>
        <dbReference type="ARBA" id="ARBA00022692"/>
    </source>
</evidence>
<organism evidence="10 11">
    <name type="scientific">Alteromonas aestuariivivens</name>
    <dbReference type="NCBI Taxonomy" id="1938339"/>
    <lineage>
        <taxon>Bacteria</taxon>
        <taxon>Pseudomonadati</taxon>
        <taxon>Pseudomonadota</taxon>
        <taxon>Gammaproteobacteria</taxon>
        <taxon>Alteromonadales</taxon>
        <taxon>Alteromonadaceae</taxon>
        <taxon>Alteromonas/Salinimonas group</taxon>
        <taxon>Alteromonas</taxon>
    </lineage>
</organism>
<feature type="transmembrane region" description="Helical" evidence="8">
    <location>
        <begin position="321"/>
        <end position="339"/>
    </location>
</feature>
<evidence type="ECO:0000256" key="6">
    <source>
        <dbReference type="ARBA" id="ARBA00022989"/>
    </source>
</evidence>
<keyword evidence="6 8" id="KW-1133">Transmembrane helix</keyword>
<feature type="transmembrane region" description="Helical" evidence="8">
    <location>
        <begin position="263"/>
        <end position="285"/>
    </location>
</feature>
<feature type="transmembrane region" description="Helical" evidence="8">
    <location>
        <begin position="162"/>
        <end position="195"/>
    </location>
</feature>
<evidence type="ECO:0000256" key="8">
    <source>
        <dbReference type="SAM" id="Phobius"/>
    </source>
</evidence>
<dbReference type="InterPro" id="IPR050297">
    <property type="entry name" value="LipidA_mod_glycosyltrf_83"/>
</dbReference>
<evidence type="ECO:0000313" key="11">
    <source>
        <dbReference type="Proteomes" id="UP000256561"/>
    </source>
</evidence>
<dbReference type="Pfam" id="PF13231">
    <property type="entry name" value="PMT_2"/>
    <property type="match status" value="1"/>
</dbReference>
<dbReference type="GO" id="GO:0009103">
    <property type="term" value="P:lipopolysaccharide biosynthetic process"/>
    <property type="evidence" value="ECO:0007669"/>
    <property type="project" value="TreeGrafter"/>
</dbReference>
<name>A0A3D8MAI4_9ALTE</name>
<keyword evidence="5 8" id="KW-0812">Transmembrane</keyword>
<dbReference type="AlphaFoldDB" id="A0A3D8MAI4"/>
<dbReference type="EMBL" id="QRHA01000004">
    <property type="protein sequence ID" value="RDV26860.1"/>
    <property type="molecule type" value="Genomic_DNA"/>
</dbReference>
<dbReference type="GO" id="GO:0010041">
    <property type="term" value="P:response to iron(III) ion"/>
    <property type="evidence" value="ECO:0007669"/>
    <property type="project" value="TreeGrafter"/>
</dbReference>
<reference evidence="11" key="1">
    <citation type="submission" date="2018-08" db="EMBL/GenBank/DDBJ databases">
        <authorList>
            <person name="Zhang J."/>
            <person name="Du Z.-J."/>
        </authorList>
    </citation>
    <scope>NUCLEOTIDE SEQUENCE [LARGE SCALE GENOMIC DNA]</scope>
    <source>
        <strain evidence="11">KCTC 52655</strain>
    </source>
</reference>
<keyword evidence="11" id="KW-1185">Reference proteome</keyword>
<dbReference type="GO" id="GO:0016763">
    <property type="term" value="F:pentosyltransferase activity"/>
    <property type="evidence" value="ECO:0007669"/>
    <property type="project" value="TreeGrafter"/>
</dbReference>
<proteinExistence type="predicted"/>
<dbReference type="PANTHER" id="PTHR33908:SF3">
    <property type="entry name" value="UNDECAPRENYL PHOSPHATE-ALPHA-4-AMINO-4-DEOXY-L-ARABINOSE ARABINOSYL TRANSFERASE"/>
    <property type="match status" value="1"/>
</dbReference>
<feature type="transmembrane region" description="Helical" evidence="8">
    <location>
        <begin position="393"/>
        <end position="411"/>
    </location>
</feature>
<evidence type="ECO:0000256" key="3">
    <source>
        <dbReference type="ARBA" id="ARBA00022676"/>
    </source>
</evidence>
<evidence type="ECO:0000256" key="4">
    <source>
        <dbReference type="ARBA" id="ARBA00022679"/>
    </source>
</evidence>
<keyword evidence="2" id="KW-1003">Cell membrane</keyword>
<evidence type="ECO:0000259" key="9">
    <source>
        <dbReference type="Pfam" id="PF13231"/>
    </source>
</evidence>
<dbReference type="GO" id="GO:0005886">
    <property type="term" value="C:plasma membrane"/>
    <property type="evidence" value="ECO:0007669"/>
    <property type="project" value="UniProtKB-SubCell"/>
</dbReference>
<accession>A0A3D8MAI4</accession>
<feature type="transmembrane region" description="Helical" evidence="8">
    <location>
        <begin position="106"/>
        <end position="123"/>
    </location>
</feature>